<keyword evidence="4" id="KW-0560">Oxidoreductase</keyword>
<accession>A0A096H5U0</accession>
<dbReference type="Pfam" id="PF00106">
    <property type="entry name" value="adh_short"/>
    <property type="match status" value="1"/>
</dbReference>
<dbReference type="PANTHER" id="PTHR44085:SF2">
    <property type="entry name" value="SEPIAPTERIN REDUCTASE"/>
    <property type="match status" value="1"/>
</dbReference>
<dbReference type="SUPFAM" id="SSF51735">
    <property type="entry name" value="NAD(P)-binding Rossmann-fold domains"/>
    <property type="match status" value="1"/>
</dbReference>
<evidence type="ECO:0000256" key="2">
    <source>
        <dbReference type="ARBA" id="ARBA00022490"/>
    </source>
</evidence>
<evidence type="ECO:0000256" key="3">
    <source>
        <dbReference type="ARBA" id="ARBA00022857"/>
    </source>
</evidence>
<keyword evidence="2" id="KW-0963">Cytoplasm</keyword>
<dbReference type="PRINTS" id="PR00081">
    <property type="entry name" value="GDHRDH"/>
</dbReference>
<proteinExistence type="predicted"/>
<dbReference type="InterPro" id="IPR051721">
    <property type="entry name" value="Biopterin_syn/organic_redct"/>
</dbReference>
<dbReference type="Proteomes" id="UP000029553">
    <property type="component" value="Unassembled WGS sequence"/>
</dbReference>
<keyword evidence="3" id="KW-0521">NADP</keyword>
<evidence type="ECO:0000313" key="5">
    <source>
        <dbReference type="EMBL" id="KGH24117.1"/>
    </source>
</evidence>
<dbReference type="EMBL" id="AWOR01000099">
    <property type="protein sequence ID" value="KGH24117.1"/>
    <property type="molecule type" value="Genomic_DNA"/>
</dbReference>
<sequence>MPGMTKHLTILTGGSRGMGLSMGQQLLQQGHQLLSIARKTSAALASSASTPAQLLQWEQDLAQSAAAAQRLATWLGTMDPREWASITLINNAGVMPQIAPLSQVSAADMINALRVGLEAPMALTGAFLGATESWRIPRKVLNISSGLGRRAMASQASYCTAKAGMDQFSSCVALEEAAKPNGARIVSLAPGVIDTDMQVQLRSPASTDFPDVGRFAGLHSNGQLTSADDAAARVLAWLARPDFGDQVVADVRQA</sequence>
<evidence type="ECO:0000256" key="1">
    <source>
        <dbReference type="ARBA" id="ARBA00004496"/>
    </source>
</evidence>
<dbReference type="InterPro" id="IPR020904">
    <property type="entry name" value="Sc_DH/Rdtase_CS"/>
</dbReference>
<protein>
    <submittedName>
        <fullName evidence="5">Short-chain dehydrogenase</fullName>
    </submittedName>
</protein>
<dbReference type="InterPro" id="IPR002347">
    <property type="entry name" value="SDR_fam"/>
</dbReference>
<organism evidence="5 6">
    <name type="scientific">Comamonas testosteroni</name>
    <name type="common">Pseudomonas testosteroni</name>
    <dbReference type="NCBI Taxonomy" id="285"/>
    <lineage>
        <taxon>Bacteria</taxon>
        <taxon>Pseudomonadati</taxon>
        <taxon>Pseudomonadota</taxon>
        <taxon>Betaproteobacteria</taxon>
        <taxon>Burkholderiales</taxon>
        <taxon>Comamonadaceae</taxon>
        <taxon>Comamonas</taxon>
    </lineage>
</organism>
<name>A0A096H5U0_COMTE</name>
<comment type="subcellular location">
    <subcellularLocation>
        <location evidence="1">Cytoplasm</location>
    </subcellularLocation>
</comment>
<dbReference type="Gene3D" id="3.40.50.720">
    <property type="entry name" value="NAD(P)-binding Rossmann-like Domain"/>
    <property type="match status" value="1"/>
</dbReference>
<reference evidence="5 6" key="1">
    <citation type="submission" date="2013-09" db="EMBL/GenBank/DDBJ databases">
        <title>High correlation between genotypes and phenotypes of environmental bacteria Comamonas testosteroni strains.</title>
        <authorList>
            <person name="Liu L."/>
            <person name="Zhu W."/>
            <person name="Xia X."/>
            <person name="Xu B."/>
            <person name="Luo M."/>
            <person name="Wang G."/>
        </authorList>
    </citation>
    <scope>NUCLEOTIDE SEQUENCE [LARGE SCALE GENOMIC DNA]</scope>
    <source>
        <strain evidence="5 6">JL40</strain>
    </source>
</reference>
<dbReference type="InterPro" id="IPR036291">
    <property type="entry name" value="NAD(P)-bd_dom_sf"/>
</dbReference>
<gene>
    <name evidence="5" type="ORF">P353_26680</name>
</gene>
<dbReference type="GO" id="GO:0004757">
    <property type="term" value="F:sepiapterin reductase (NADP+) activity"/>
    <property type="evidence" value="ECO:0007669"/>
    <property type="project" value="TreeGrafter"/>
</dbReference>
<dbReference type="AlphaFoldDB" id="A0A096H5U0"/>
<dbReference type="GO" id="GO:0006729">
    <property type="term" value="P:tetrahydrobiopterin biosynthetic process"/>
    <property type="evidence" value="ECO:0007669"/>
    <property type="project" value="TreeGrafter"/>
</dbReference>
<evidence type="ECO:0000256" key="4">
    <source>
        <dbReference type="ARBA" id="ARBA00023002"/>
    </source>
</evidence>
<dbReference type="GO" id="GO:0005737">
    <property type="term" value="C:cytoplasm"/>
    <property type="evidence" value="ECO:0007669"/>
    <property type="project" value="UniProtKB-SubCell"/>
</dbReference>
<dbReference type="PROSITE" id="PS00061">
    <property type="entry name" value="ADH_SHORT"/>
    <property type="match status" value="1"/>
</dbReference>
<comment type="caution">
    <text evidence="5">The sequence shown here is derived from an EMBL/GenBank/DDBJ whole genome shotgun (WGS) entry which is preliminary data.</text>
</comment>
<evidence type="ECO:0000313" key="6">
    <source>
        <dbReference type="Proteomes" id="UP000029553"/>
    </source>
</evidence>
<dbReference type="PANTHER" id="PTHR44085">
    <property type="entry name" value="SEPIAPTERIN REDUCTASE"/>
    <property type="match status" value="1"/>
</dbReference>
<dbReference type="RefSeq" id="WP_034375858.1">
    <property type="nucleotide sequence ID" value="NZ_AWOR01000099.1"/>
</dbReference>